<name>A0A0A9U8N7_ARUDO</name>
<evidence type="ECO:0000313" key="1">
    <source>
        <dbReference type="EMBL" id="JAD15884.1"/>
    </source>
</evidence>
<reference evidence="1" key="2">
    <citation type="journal article" date="2015" name="Data Brief">
        <title>Shoot transcriptome of the giant reed, Arundo donax.</title>
        <authorList>
            <person name="Barrero R.A."/>
            <person name="Guerrero F.D."/>
            <person name="Moolhuijzen P."/>
            <person name="Goolsby J.A."/>
            <person name="Tidwell J."/>
            <person name="Bellgard S.E."/>
            <person name="Bellgard M.I."/>
        </authorList>
    </citation>
    <scope>NUCLEOTIDE SEQUENCE</scope>
    <source>
        <tissue evidence="1">Shoot tissue taken approximately 20 cm above the soil surface</tissue>
    </source>
</reference>
<reference evidence="1" key="1">
    <citation type="submission" date="2014-09" db="EMBL/GenBank/DDBJ databases">
        <authorList>
            <person name="Magalhaes I.L.F."/>
            <person name="Oliveira U."/>
            <person name="Santos F.R."/>
            <person name="Vidigal T.H.D.A."/>
            <person name="Brescovit A.D."/>
            <person name="Santos A.J."/>
        </authorList>
    </citation>
    <scope>NUCLEOTIDE SEQUENCE</scope>
    <source>
        <tissue evidence="1">Shoot tissue taken approximately 20 cm above the soil surface</tissue>
    </source>
</reference>
<protein>
    <submittedName>
        <fullName evidence="1">Uncharacterized protein</fullName>
    </submittedName>
</protein>
<dbReference type="EMBL" id="GBRH01282011">
    <property type="protein sequence ID" value="JAD15884.1"/>
    <property type="molecule type" value="Transcribed_RNA"/>
</dbReference>
<dbReference type="AlphaFoldDB" id="A0A0A9U8N7"/>
<sequence length="66" mass="6956">MINTCFRCLMMIRISPLSIGQIQVGLSGTSLECHSIAPRLGLLIAGGISLEVTMQLSLQLIGVLGS</sequence>
<organism evidence="1">
    <name type="scientific">Arundo donax</name>
    <name type="common">Giant reed</name>
    <name type="synonym">Donax arundinaceus</name>
    <dbReference type="NCBI Taxonomy" id="35708"/>
    <lineage>
        <taxon>Eukaryota</taxon>
        <taxon>Viridiplantae</taxon>
        <taxon>Streptophyta</taxon>
        <taxon>Embryophyta</taxon>
        <taxon>Tracheophyta</taxon>
        <taxon>Spermatophyta</taxon>
        <taxon>Magnoliopsida</taxon>
        <taxon>Liliopsida</taxon>
        <taxon>Poales</taxon>
        <taxon>Poaceae</taxon>
        <taxon>PACMAD clade</taxon>
        <taxon>Arundinoideae</taxon>
        <taxon>Arundineae</taxon>
        <taxon>Arundo</taxon>
    </lineage>
</organism>
<proteinExistence type="predicted"/>
<accession>A0A0A9U8N7</accession>